<dbReference type="Gene3D" id="3.40.50.1110">
    <property type="entry name" value="SGNH hydrolase"/>
    <property type="match status" value="1"/>
</dbReference>
<sequence length="283" mass="32627">MGDSYTFGWLLAEKETYIHHLQNYIDRELGKATFQLLNGGAGGWGTADYLAFIEEFGEQINPEAIVVFLNTDDIGRSIKQAIYKLEDATLLELSVRQGIQNNTSIKKFMNSFPFYQWLLEHSHLLQFFRHLAIQSQANTHHRNIGSIPIAASPDLQTNQADAVNLGQALFHRLKQWCDKHEVRLFILTTGWHFRNAQEKQEKNIGPTKAFMRKAEEIFLKEDIPFYDMTFEVLLTINGRLEDFVIPNDGHPNEKGSKLIANKAWLWLKPRLAEMLQTGHSREN</sequence>
<gene>
    <name evidence="2" type="ORF">PN36_02420</name>
</gene>
<proteinExistence type="predicted"/>
<evidence type="ECO:0000313" key="3">
    <source>
        <dbReference type="Proteomes" id="UP000030428"/>
    </source>
</evidence>
<organism evidence="2 3">
    <name type="scientific">Candidatus Thiomargarita nelsonii</name>
    <dbReference type="NCBI Taxonomy" id="1003181"/>
    <lineage>
        <taxon>Bacteria</taxon>
        <taxon>Pseudomonadati</taxon>
        <taxon>Pseudomonadota</taxon>
        <taxon>Gammaproteobacteria</taxon>
        <taxon>Thiotrichales</taxon>
        <taxon>Thiotrichaceae</taxon>
        <taxon>Thiomargarita</taxon>
    </lineage>
</organism>
<keyword evidence="3" id="KW-1185">Reference proteome</keyword>
<name>A0A0A6PIM7_9GAMM</name>
<dbReference type="SUPFAM" id="SSF52266">
    <property type="entry name" value="SGNH hydrolase"/>
    <property type="match status" value="1"/>
</dbReference>
<dbReference type="GO" id="GO:0016788">
    <property type="term" value="F:hydrolase activity, acting on ester bonds"/>
    <property type="evidence" value="ECO:0007669"/>
    <property type="project" value="UniProtKB-ARBA"/>
</dbReference>
<evidence type="ECO:0000313" key="2">
    <source>
        <dbReference type="EMBL" id="KHD10550.1"/>
    </source>
</evidence>
<reference evidence="2 3" key="1">
    <citation type="journal article" date="2016" name="Front. Microbiol.">
        <title>Single-Cell (Meta-)Genomics of a Dimorphic Candidatus Thiomargarita nelsonii Reveals Genomic Plasticity.</title>
        <authorList>
            <person name="Flood B.E."/>
            <person name="Fliss P."/>
            <person name="Jones D.S."/>
            <person name="Dick G.J."/>
            <person name="Jain S."/>
            <person name="Kaster A.K."/>
            <person name="Winkel M."/>
            <person name="Mussmann M."/>
            <person name="Bailey J."/>
        </authorList>
    </citation>
    <scope>NUCLEOTIDE SEQUENCE [LARGE SCALE GENOMIC DNA]</scope>
    <source>
        <strain evidence="2">Hydrate Ridge</strain>
    </source>
</reference>
<dbReference type="InterPro" id="IPR013830">
    <property type="entry name" value="SGNH_hydro"/>
</dbReference>
<accession>A0A0A6PIM7</accession>
<comment type="caution">
    <text evidence="2">The sequence shown here is derived from an EMBL/GenBank/DDBJ whole genome shotgun (WGS) entry which is preliminary data.</text>
</comment>
<dbReference type="Pfam" id="PF13472">
    <property type="entry name" value="Lipase_GDSL_2"/>
    <property type="match status" value="1"/>
</dbReference>
<dbReference type="Proteomes" id="UP000030428">
    <property type="component" value="Unassembled WGS sequence"/>
</dbReference>
<feature type="domain" description="SGNH hydrolase-type esterase" evidence="1">
    <location>
        <begin position="1"/>
        <end position="257"/>
    </location>
</feature>
<evidence type="ECO:0000259" key="1">
    <source>
        <dbReference type="Pfam" id="PF13472"/>
    </source>
</evidence>
<dbReference type="AlphaFoldDB" id="A0A0A6PIM7"/>
<dbReference type="EMBL" id="JSZA02000006">
    <property type="protein sequence ID" value="KHD10550.1"/>
    <property type="molecule type" value="Genomic_DNA"/>
</dbReference>
<protein>
    <recommendedName>
        <fullName evidence="1">SGNH hydrolase-type esterase domain-containing protein</fullName>
    </recommendedName>
</protein>
<dbReference type="InterPro" id="IPR036514">
    <property type="entry name" value="SGNH_hydro_sf"/>
</dbReference>